<proteinExistence type="inferred from homology"/>
<dbReference type="SUPFAM" id="SSF54285">
    <property type="entry name" value="MoaD/ThiS"/>
    <property type="match status" value="1"/>
</dbReference>
<keyword evidence="5" id="KW-1185">Reference proteome</keyword>
<feature type="compositionally biased region" description="Basic residues" evidence="3">
    <location>
        <begin position="77"/>
        <end position="87"/>
    </location>
</feature>
<dbReference type="InterPro" id="IPR005346">
    <property type="entry name" value="RnfH"/>
</dbReference>
<name>A0A853JFF0_9GAMM</name>
<evidence type="ECO:0000313" key="5">
    <source>
        <dbReference type="Proteomes" id="UP000578091"/>
    </source>
</evidence>
<dbReference type="EMBL" id="JACCKA010000081">
    <property type="protein sequence ID" value="NZA27575.1"/>
    <property type="molecule type" value="Genomic_DNA"/>
</dbReference>
<dbReference type="HAMAP" id="MF_00460">
    <property type="entry name" value="UPF0125_RnfH"/>
    <property type="match status" value="1"/>
</dbReference>
<evidence type="ECO:0000256" key="1">
    <source>
        <dbReference type="ARBA" id="ARBA00010645"/>
    </source>
</evidence>
<dbReference type="RefSeq" id="WP_180679351.1">
    <property type="nucleotide sequence ID" value="NZ_JACCKA010000081.1"/>
</dbReference>
<dbReference type="PANTHER" id="PTHR37483">
    <property type="entry name" value="UPF0125 PROTEIN RATB"/>
    <property type="match status" value="1"/>
</dbReference>
<dbReference type="Gene3D" id="3.10.20.280">
    <property type="entry name" value="RnfH-like"/>
    <property type="match status" value="1"/>
</dbReference>
<dbReference type="PANTHER" id="PTHR37483:SF1">
    <property type="entry name" value="UPF0125 PROTEIN RATB"/>
    <property type="match status" value="1"/>
</dbReference>
<comment type="caution">
    <text evidence="4">The sequence shown here is derived from an EMBL/GenBank/DDBJ whole genome shotgun (WGS) entry which is preliminary data.</text>
</comment>
<accession>A0A853JFF0</accession>
<dbReference type="InterPro" id="IPR037021">
    <property type="entry name" value="RnfH_sf"/>
</dbReference>
<feature type="region of interest" description="Disordered" evidence="3">
    <location>
        <begin position="68"/>
        <end position="87"/>
    </location>
</feature>
<dbReference type="Pfam" id="PF03658">
    <property type="entry name" value="Ub-RnfH"/>
    <property type="match status" value="1"/>
</dbReference>
<evidence type="ECO:0000256" key="3">
    <source>
        <dbReference type="SAM" id="MobiDB-lite"/>
    </source>
</evidence>
<comment type="similarity">
    <text evidence="1 2">Belongs to the UPF0125 (RnfH) family.</text>
</comment>
<organism evidence="4 5">
    <name type="scientific">Luteimonas salinisoli</name>
    <dbReference type="NCBI Taxonomy" id="2752307"/>
    <lineage>
        <taxon>Bacteria</taxon>
        <taxon>Pseudomonadati</taxon>
        <taxon>Pseudomonadota</taxon>
        <taxon>Gammaproteobacteria</taxon>
        <taxon>Lysobacterales</taxon>
        <taxon>Lysobacteraceae</taxon>
        <taxon>Luteimonas</taxon>
    </lineage>
</organism>
<dbReference type="NCBIfam" id="NF002490">
    <property type="entry name" value="PRK01777.1"/>
    <property type="match status" value="1"/>
</dbReference>
<dbReference type="AlphaFoldDB" id="A0A853JFF0"/>
<protein>
    <recommendedName>
        <fullName evidence="2">UPF0125 protein H0E84_14435</fullName>
    </recommendedName>
</protein>
<dbReference type="InterPro" id="IPR016155">
    <property type="entry name" value="Mopterin_synth/thiamin_S_b"/>
</dbReference>
<gene>
    <name evidence="4" type="ORF">H0E84_14435</name>
</gene>
<evidence type="ECO:0000313" key="4">
    <source>
        <dbReference type="EMBL" id="NZA27575.1"/>
    </source>
</evidence>
<dbReference type="Proteomes" id="UP000578091">
    <property type="component" value="Unassembled WGS sequence"/>
</dbReference>
<reference evidence="4 5" key="1">
    <citation type="submission" date="2020-07" db="EMBL/GenBank/DDBJ databases">
        <title>Luteimonas sp. SJ-92.</title>
        <authorList>
            <person name="Huang X.-X."/>
            <person name="Xu L."/>
            <person name="Sun J.-Q."/>
        </authorList>
    </citation>
    <scope>NUCLEOTIDE SEQUENCE [LARGE SCALE GENOMIC DNA]</scope>
    <source>
        <strain evidence="4 5">SJ-92</strain>
    </source>
</reference>
<sequence>MAVRVEVVRAWPRRFESVAVTLDEPATVADAVTASGLGGADDAGYAVFGERATGATTLREGDRVELLRPLQADPKESRRRRAQARRG</sequence>
<evidence type="ECO:0000256" key="2">
    <source>
        <dbReference type="HAMAP-Rule" id="MF_00460"/>
    </source>
</evidence>